<dbReference type="InterPro" id="IPR038377">
    <property type="entry name" value="Na/Glc_symporter_sf"/>
</dbReference>
<evidence type="ECO:0000256" key="10">
    <source>
        <dbReference type="ARBA" id="ARBA00023136"/>
    </source>
</evidence>
<comment type="similarity">
    <text evidence="2 11">Belongs to the sodium:solute symporter (SSF) (TC 2.A.21) family.</text>
</comment>
<feature type="transmembrane region" description="Helical" evidence="12">
    <location>
        <begin position="42"/>
        <end position="64"/>
    </location>
</feature>
<feature type="transmembrane region" description="Helical" evidence="12">
    <location>
        <begin position="16"/>
        <end position="35"/>
    </location>
</feature>
<keyword evidence="9" id="KW-0406">Ion transport</keyword>
<proteinExistence type="inferred from homology"/>
<feature type="transmembrane region" description="Helical" evidence="12">
    <location>
        <begin position="70"/>
        <end position="93"/>
    </location>
</feature>
<evidence type="ECO:0000256" key="6">
    <source>
        <dbReference type="ARBA" id="ARBA00022847"/>
    </source>
</evidence>
<keyword evidence="4" id="KW-1003">Cell membrane</keyword>
<accession>A0ABW1T522</accession>
<evidence type="ECO:0000256" key="4">
    <source>
        <dbReference type="ARBA" id="ARBA00022475"/>
    </source>
</evidence>
<evidence type="ECO:0000256" key="11">
    <source>
        <dbReference type="RuleBase" id="RU362091"/>
    </source>
</evidence>
<protein>
    <submittedName>
        <fullName evidence="13">Cation acetate symporter</fullName>
    </submittedName>
</protein>
<dbReference type="InterPro" id="IPR001734">
    <property type="entry name" value="Na/solute_symporter"/>
</dbReference>
<keyword evidence="7 12" id="KW-1133">Transmembrane helix</keyword>
<keyword evidence="6" id="KW-0769">Symport</keyword>
<evidence type="ECO:0000256" key="1">
    <source>
        <dbReference type="ARBA" id="ARBA00004651"/>
    </source>
</evidence>
<keyword evidence="10 12" id="KW-0472">Membrane</keyword>
<evidence type="ECO:0000313" key="13">
    <source>
        <dbReference type="EMBL" id="MFC6239364.1"/>
    </source>
</evidence>
<dbReference type="PROSITE" id="PS50283">
    <property type="entry name" value="NA_SOLUT_SYMP_3"/>
    <property type="match status" value="1"/>
</dbReference>
<evidence type="ECO:0000256" key="7">
    <source>
        <dbReference type="ARBA" id="ARBA00022989"/>
    </source>
</evidence>
<evidence type="ECO:0000256" key="2">
    <source>
        <dbReference type="ARBA" id="ARBA00006434"/>
    </source>
</evidence>
<dbReference type="InterPro" id="IPR018212">
    <property type="entry name" value="Na/solute_symporter_CS"/>
</dbReference>
<evidence type="ECO:0000256" key="5">
    <source>
        <dbReference type="ARBA" id="ARBA00022692"/>
    </source>
</evidence>
<keyword evidence="3" id="KW-0813">Transport</keyword>
<dbReference type="Proteomes" id="UP001596138">
    <property type="component" value="Unassembled WGS sequence"/>
</dbReference>
<dbReference type="PANTHER" id="PTHR48086:SF6">
    <property type="entry name" value="CATION_ACETATE SYMPORTER ACTP"/>
    <property type="match status" value="1"/>
</dbReference>
<dbReference type="EMBL" id="JBHSTI010000020">
    <property type="protein sequence ID" value="MFC6239364.1"/>
    <property type="molecule type" value="Genomic_DNA"/>
</dbReference>
<gene>
    <name evidence="13" type="ORF">ACFQGU_15930</name>
</gene>
<evidence type="ECO:0000256" key="8">
    <source>
        <dbReference type="ARBA" id="ARBA00023053"/>
    </source>
</evidence>
<keyword evidence="5 12" id="KW-0812">Transmembrane</keyword>
<name>A0ABW1T522_9ACTN</name>
<keyword evidence="8" id="KW-0915">Sodium</keyword>
<feature type="non-terminal residue" evidence="13">
    <location>
        <position position="1"/>
    </location>
</feature>
<evidence type="ECO:0000313" key="14">
    <source>
        <dbReference type="Proteomes" id="UP001596138"/>
    </source>
</evidence>
<evidence type="ECO:0000256" key="3">
    <source>
        <dbReference type="ARBA" id="ARBA00022448"/>
    </source>
</evidence>
<keyword evidence="14" id="KW-1185">Reference proteome</keyword>
<reference evidence="14" key="1">
    <citation type="journal article" date="2019" name="Int. J. Syst. Evol. Microbiol.">
        <title>The Global Catalogue of Microorganisms (GCM) 10K type strain sequencing project: providing services to taxonomists for standard genome sequencing and annotation.</title>
        <authorList>
            <consortium name="The Broad Institute Genomics Platform"/>
            <consortium name="The Broad Institute Genome Sequencing Center for Infectious Disease"/>
            <person name="Wu L."/>
            <person name="Ma J."/>
        </authorList>
    </citation>
    <scope>NUCLEOTIDE SEQUENCE [LARGE SCALE GENOMIC DNA]</scope>
    <source>
        <strain evidence="14">CGMCC 4.7317</strain>
    </source>
</reference>
<dbReference type="Pfam" id="PF00474">
    <property type="entry name" value="SSF"/>
    <property type="match status" value="1"/>
</dbReference>
<comment type="subcellular location">
    <subcellularLocation>
        <location evidence="1">Cell membrane</location>
        <topology evidence="1">Multi-pass membrane protein</topology>
    </subcellularLocation>
</comment>
<dbReference type="PROSITE" id="PS00457">
    <property type="entry name" value="NA_SOLUT_SYMP_2"/>
    <property type="match status" value="1"/>
</dbReference>
<sequence>LALVAGRANLAQTVTLAFAVAASTFCPLLVLGIWWPRLTSRGALAALWVGGGTALFAVVLVLAAGPFTGIVGALLGQPAAWTVPLAFAAGIIVSLRTTDRGRRTADSAMTRLHAPEELDTRR</sequence>
<evidence type="ECO:0000256" key="12">
    <source>
        <dbReference type="SAM" id="Phobius"/>
    </source>
</evidence>
<comment type="caution">
    <text evidence="13">The sequence shown here is derived from an EMBL/GenBank/DDBJ whole genome shotgun (WGS) entry which is preliminary data.</text>
</comment>
<dbReference type="InterPro" id="IPR050277">
    <property type="entry name" value="Sodium:Solute_Symporter"/>
</dbReference>
<organism evidence="13 14">
    <name type="scientific">Longivirga aurantiaca</name>
    <dbReference type="NCBI Taxonomy" id="1837743"/>
    <lineage>
        <taxon>Bacteria</taxon>
        <taxon>Bacillati</taxon>
        <taxon>Actinomycetota</taxon>
        <taxon>Actinomycetes</taxon>
        <taxon>Sporichthyales</taxon>
        <taxon>Sporichthyaceae</taxon>
        <taxon>Longivirga</taxon>
    </lineage>
</organism>
<evidence type="ECO:0000256" key="9">
    <source>
        <dbReference type="ARBA" id="ARBA00023065"/>
    </source>
</evidence>
<dbReference type="Gene3D" id="1.20.1730.10">
    <property type="entry name" value="Sodium/glucose cotransporter"/>
    <property type="match status" value="1"/>
</dbReference>
<dbReference type="PANTHER" id="PTHR48086">
    <property type="entry name" value="SODIUM/PROLINE SYMPORTER-RELATED"/>
    <property type="match status" value="1"/>
</dbReference>